<name>A0A0D2MRL6_9CHLO</name>
<accession>A0A0D2MRL6</accession>
<dbReference type="GO" id="GO:0006203">
    <property type="term" value="P:dGTP catabolic process"/>
    <property type="evidence" value="ECO:0007669"/>
    <property type="project" value="TreeGrafter"/>
</dbReference>
<protein>
    <submittedName>
        <fullName evidence="2">Uncharacterized protein</fullName>
    </submittedName>
</protein>
<feature type="region of interest" description="Disordered" evidence="1">
    <location>
        <begin position="266"/>
        <end position="446"/>
    </location>
</feature>
<evidence type="ECO:0000256" key="1">
    <source>
        <dbReference type="SAM" id="MobiDB-lite"/>
    </source>
</evidence>
<dbReference type="AlphaFoldDB" id="A0A0D2MRL6"/>
<dbReference type="KEGG" id="mng:MNEG_10779"/>
<dbReference type="RefSeq" id="XP_013896205.1">
    <property type="nucleotide sequence ID" value="XM_014040751.1"/>
</dbReference>
<dbReference type="Gene3D" id="3.30.70.2760">
    <property type="match status" value="1"/>
</dbReference>
<keyword evidence="3" id="KW-1185">Reference proteome</keyword>
<feature type="compositionally biased region" description="Low complexity" evidence="1">
    <location>
        <begin position="323"/>
        <end position="343"/>
    </location>
</feature>
<organism evidence="2 3">
    <name type="scientific">Monoraphidium neglectum</name>
    <dbReference type="NCBI Taxonomy" id="145388"/>
    <lineage>
        <taxon>Eukaryota</taxon>
        <taxon>Viridiplantae</taxon>
        <taxon>Chlorophyta</taxon>
        <taxon>core chlorophytes</taxon>
        <taxon>Chlorophyceae</taxon>
        <taxon>CS clade</taxon>
        <taxon>Sphaeropleales</taxon>
        <taxon>Selenastraceae</taxon>
        <taxon>Monoraphidium</taxon>
    </lineage>
</organism>
<reference evidence="2 3" key="1">
    <citation type="journal article" date="2013" name="BMC Genomics">
        <title>Reconstruction of the lipid metabolism for the microalga Monoraphidium neglectum from its genome sequence reveals characteristics suitable for biofuel production.</title>
        <authorList>
            <person name="Bogen C."/>
            <person name="Al-Dilaimi A."/>
            <person name="Albersmeier A."/>
            <person name="Wichmann J."/>
            <person name="Grundmann M."/>
            <person name="Rupp O."/>
            <person name="Lauersen K.J."/>
            <person name="Blifernez-Klassen O."/>
            <person name="Kalinowski J."/>
            <person name="Goesmann A."/>
            <person name="Mussgnug J.H."/>
            <person name="Kruse O."/>
        </authorList>
    </citation>
    <scope>NUCLEOTIDE SEQUENCE [LARGE SCALE GENOMIC DNA]</scope>
    <source>
        <strain evidence="2 3">SAG 48.87</strain>
    </source>
</reference>
<dbReference type="Proteomes" id="UP000054498">
    <property type="component" value="Unassembled WGS sequence"/>
</dbReference>
<sequence>MDADGAGKIKCVEYMVVDVMLQANTPLRISERIQDPDEFLGLTDAIVLEVRNSTDPALARAAATAQRIERRDVYAFCAEIEVPQERVMAWEKMTEDEVVGHQEHNCGVMLTADDVRVHNLKIDFSMGGENPVRKVPIWHRDGRWEYCCERPFEPKLCVQRKVRVYLARETADRSSRNAAIRAVQAAFAAAVKARFGSSIRIILGGERQPAAPSRSGVTGRSGGGGGGGGGGGAAGLSLSRQQASPAGGWGQRKRLGSEALGLEGINQQQQHQQQASNGGEHLSTCQQRWRGQQQQQERPQPTSSTGPTLVSGPSHGWPRQDGAAHAVAATAEGRGAGATATPEKAPPAKRRGDSDDEDQQDEQAAKRPSGYAKQQPLQQQRRLSRGPIQGQQQDGEQQRSDDELRAFGSIEAEGLNEVEEESEGDGEEGMLLTQESASAAAGKRRK</sequence>
<evidence type="ECO:0000313" key="2">
    <source>
        <dbReference type="EMBL" id="KIY97185.1"/>
    </source>
</evidence>
<feature type="compositionally biased region" description="Gly residues" evidence="1">
    <location>
        <begin position="219"/>
        <end position="234"/>
    </location>
</feature>
<gene>
    <name evidence="2" type="ORF">MNEG_10779</name>
</gene>
<feature type="compositionally biased region" description="Basic and acidic residues" evidence="1">
    <location>
        <begin position="396"/>
        <end position="405"/>
    </location>
</feature>
<dbReference type="PANTHER" id="PTHR11373:SF4">
    <property type="entry name" value="DEOXYNUCLEOSIDE TRIPHOSPHATE TRIPHOSPHOHYDROLASE SAMHD1"/>
    <property type="match status" value="1"/>
</dbReference>
<dbReference type="Gene3D" id="1.10.3210.10">
    <property type="entry name" value="Hypothetical protein af1432"/>
    <property type="match status" value="1"/>
</dbReference>
<feature type="region of interest" description="Disordered" evidence="1">
    <location>
        <begin position="206"/>
        <end position="252"/>
    </location>
</feature>
<dbReference type="STRING" id="145388.A0A0D2MRL6"/>
<dbReference type="PANTHER" id="PTHR11373">
    <property type="entry name" value="DEOXYNUCLEOSIDE TRIPHOSPHATE TRIPHOSPHOHYDROLASE"/>
    <property type="match status" value="1"/>
</dbReference>
<dbReference type="GO" id="GO:0008832">
    <property type="term" value="F:dGTPase activity"/>
    <property type="evidence" value="ECO:0007669"/>
    <property type="project" value="TreeGrafter"/>
</dbReference>
<dbReference type="SUPFAM" id="SSF109604">
    <property type="entry name" value="HD-domain/PDEase-like"/>
    <property type="match status" value="1"/>
</dbReference>
<dbReference type="InterPro" id="IPR050135">
    <property type="entry name" value="dGTPase-like"/>
</dbReference>
<feature type="compositionally biased region" description="Low complexity" evidence="1">
    <location>
        <begin position="286"/>
        <end position="300"/>
    </location>
</feature>
<evidence type="ECO:0000313" key="3">
    <source>
        <dbReference type="Proteomes" id="UP000054498"/>
    </source>
</evidence>
<dbReference type="GeneID" id="25727975"/>
<feature type="compositionally biased region" description="Acidic residues" evidence="1">
    <location>
        <begin position="414"/>
        <end position="428"/>
    </location>
</feature>
<proteinExistence type="predicted"/>
<dbReference type="EMBL" id="KK102675">
    <property type="protein sequence ID" value="KIY97185.1"/>
    <property type="molecule type" value="Genomic_DNA"/>
</dbReference>